<sequence length="1601" mass="170373">MRGGKKLAAGSSSNTNSTQQQQPAFALQSRSTLRKARPEGYSRHLKASNRQQQGLGDGVSVRETSGGTGGAVRMDPAGVLAKAGILRCDQIDLNEAWGKFGFKNTARPEDVAKRQDGCISPGGTRMISDGFGGLVPEASSHRVAAFPKDEEFPPLGSVSCAKRMGGKGKTGARTRGRKPNEMPCMVSITPPPEDDGSKGRRKPTEVPSLIYDQHAQGGGFEHGQRDTRSSMEEESESRPGDHPGTGVRRPMPFLQDRALSSLSSHSSTFSRSTASKSDASYSSLSLKPGMLVPTIENTSRSGSSSGGSSLDMGQPQRAIPFEEQRWEKRWNEASSWRPKAYKPQRGSFHANGSSRPGNASRDYGQLQGIGTRKTNSVCLGDSYRAQQRSVSGPPTNTTSSPISRFAHALRHGGASIGSVCRKASASPRLGGFAGKKVFGGQKQRSVSGSELGPPSSLDDSPYAICRAFALEAVEEGSDTSSTREVSRLGKEPGPTTENRKLPARKASLLDMRSARTPPRSKEASTPRGGSIPLPLSQRSYADAARHANPRFDQRAPSPAATSQSPWQQLHPRSGLPPAQGRPSPTNGPQMVPPTSSTPAQLPLRTQLRLLHPHPRPQMSGPVPPACGRVPVSSHGGFPEPARQPRPQHGLVQSPVRPFAAQGYAQHHPHSQPIPVVNRFGGQVQTPANPSHQKLGAPLSLRLPQHPSFGDQTYQARAQAQQPLSSTLPHRAVAAGIPLGHSSFQAQPMPALGLRNAQQDAPSTPGFLRQTILNQPRESLLRQMKYRTPSVTYYPSPLGPDFVPRSAAVSSDFHGSPAPLHSSGRATAESWSSVRNSNALLASRPGNDSTKLKQESRSPKEEERPNVYRVMNPDPRDSICSVAEQSEAESVVRNRNVANLLAKRQEFQKSVAPASKFHNIKSPISPKPAGDSTPKPAFQDKTSVAGDHLRKAGHHVSSSAARSRTPKKKLNQDDAGNDSDTETSDDDYGCRSDDEAGKLWRALETKLGVSLDVPISKIPTRKARAKEGSPDSIEKATPMAGGKAVPSSVSLDKLDSNGSSSSSGASVRKVASSSSISTRSLALRLPVRPPSSLVSSASVRKPATKATVSSSGRMTPLKASTTMTSTSRSASPSLKSKTDRSSLPPSLVPGSPIPTKDGGSKIPSTSKIPLPLSGSNTIKHAKATTTTSSPSKIQTFKKVGDQARPLSMVKNGSSTSQASSTCTKDSATLSCSGSKSGSGIPRVSNRIPSASVERSKFGIKIPSTGFEPGADGLRAGLGSKSAPLVQPYGSGSASLTRASSTFGRGGDKVIKSNKELIKVSRQNRIRAQALVLESRGRNQSNTSCSEGASSVDAMMKNVFTSSSSSSSFSSLSSSAGSRIPTWMGSKTNNSAKTLSKVGGSHLAAVKRGSQGSKSSSDSMNLSSGSSSSGEEFSQDSGSDTELDEENLIVAYLKEELDVGGEVVLDMTHDDDVSLLTGGEDHRGMVVRGGNKTQTRKPKLSIVSIPPPPQNLTQLALGLLRTDSVQGCNETVDFTDLEFWERSKDYISHDLCSPLSEPDLVPLHSKEKAWKDERRMALVEGVRLRYQEMQDRRNRRGKIFNQL</sequence>
<organism evidence="1 2">
    <name type="scientific">Violaceomyces palustris</name>
    <dbReference type="NCBI Taxonomy" id="1673888"/>
    <lineage>
        <taxon>Eukaryota</taxon>
        <taxon>Fungi</taxon>
        <taxon>Dikarya</taxon>
        <taxon>Basidiomycota</taxon>
        <taxon>Ustilaginomycotina</taxon>
        <taxon>Ustilaginomycetes</taxon>
        <taxon>Violaceomycetales</taxon>
        <taxon>Violaceomycetaceae</taxon>
        <taxon>Violaceomyces</taxon>
    </lineage>
</organism>
<dbReference type="EMBL" id="KZ819699">
    <property type="protein sequence ID" value="PWN54038.1"/>
    <property type="molecule type" value="Genomic_DNA"/>
</dbReference>
<gene>
    <name evidence="1" type="ORF">IE53DRAFT_383425</name>
</gene>
<keyword evidence="2" id="KW-1185">Reference proteome</keyword>
<evidence type="ECO:0000313" key="2">
    <source>
        <dbReference type="Proteomes" id="UP000245626"/>
    </source>
</evidence>
<dbReference type="Proteomes" id="UP000245626">
    <property type="component" value="Unassembled WGS sequence"/>
</dbReference>
<proteinExistence type="predicted"/>
<protein>
    <submittedName>
        <fullName evidence="1">Uncharacterized protein</fullName>
    </submittedName>
</protein>
<reference evidence="1 2" key="1">
    <citation type="journal article" date="2018" name="Mol. Biol. Evol.">
        <title>Broad Genomic Sampling Reveals a Smut Pathogenic Ancestry of the Fungal Clade Ustilaginomycotina.</title>
        <authorList>
            <person name="Kijpornyongpan T."/>
            <person name="Mondo S.J."/>
            <person name="Barry K."/>
            <person name="Sandor L."/>
            <person name="Lee J."/>
            <person name="Lipzen A."/>
            <person name="Pangilinan J."/>
            <person name="LaButti K."/>
            <person name="Hainaut M."/>
            <person name="Henrissat B."/>
            <person name="Grigoriev I.V."/>
            <person name="Spatafora J.W."/>
            <person name="Aime M.C."/>
        </authorList>
    </citation>
    <scope>NUCLEOTIDE SEQUENCE [LARGE SCALE GENOMIC DNA]</scope>
    <source>
        <strain evidence="1 2">SA 807</strain>
    </source>
</reference>
<accession>A0ACD0P796</accession>
<evidence type="ECO:0000313" key="1">
    <source>
        <dbReference type="EMBL" id="PWN54038.1"/>
    </source>
</evidence>
<name>A0ACD0P796_9BASI</name>